<protein>
    <submittedName>
        <fullName evidence="1">Uncharacterized protein</fullName>
    </submittedName>
</protein>
<organism evidence="1 2">
    <name type="scientific">Ancylobacter polymorphus</name>
    <dbReference type="NCBI Taxonomy" id="223390"/>
    <lineage>
        <taxon>Bacteria</taxon>
        <taxon>Pseudomonadati</taxon>
        <taxon>Pseudomonadota</taxon>
        <taxon>Alphaproteobacteria</taxon>
        <taxon>Hyphomicrobiales</taxon>
        <taxon>Xanthobacteraceae</taxon>
        <taxon>Ancylobacter</taxon>
    </lineage>
</organism>
<dbReference type="EMBL" id="JAUSUI010000001">
    <property type="protein sequence ID" value="MDQ0301178.1"/>
    <property type="molecule type" value="Genomic_DNA"/>
</dbReference>
<keyword evidence="2" id="KW-1185">Reference proteome</keyword>
<sequence length="73" mass="7970">MDDIDRVVDIEIVGILLAAGNGEDPCQRNARERMQDACRIAPIRRAAVARSIARPSEESLPPSTAAVIFRPEV</sequence>
<comment type="caution">
    <text evidence="1">The sequence shown here is derived from an EMBL/GenBank/DDBJ whole genome shotgun (WGS) entry which is preliminary data.</text>
</comment>
<name>A0ABU0B766_9HYPH</name>
<evidence type="ECO:0000313" key="2">
    <source>
        <dbReference type="Proteomes" id="UP001224682"/>
    </source>
</evidence>
<dbReference type="Proteomes" id="UP001224682">
    <property type="component" value="Unassembled WGS sequence"/>
</dbReference>
<gene>
    <name evidence="1" type="ORF">J2S75_000189</name>
</gene>
<accession>A0ABU0B766</accession>
<proteinExistence type="predicted"/>
<reference evidence="1 2" key="1">
    <citation type="submission" date="2023-07" db="EMBL/GenBank/DDBJ databases">
        <title>Genomic Encyclopedia of Type Strains, Phase IV (KMG-IV): sequencing the most valuable type-strain genomes for metagenomic binning, comparative biology and taxonomic classification.</title>
        <authorList>
            <person name="Goeker M."/>
        </authorList>
    </citation>
    <scope>NUCLEOTIDE SEQUENCE [LARGE SCALE GENOMIC DNA]</scope>
    <source>
        <strain evidence="1 2">DSM 2457</strain>
    </source>
</reference>
<evidence type="ECO:0000313" key="1">
    <source>
        <dbReference type="EMBL" id="MDQ0301178.1"/>
    </source>
</evidence>